<dbReference type="AlphaFoldDB" id="C1D2L6"/>
<dbReference type="RefSeq" id="WP_041227851.1">
    <property type="nucleotide sequence ID" value="NC_012529.1"/>
</dbReference>
<sequence length="92" mass="10137">MHLIETLRIEVQELRDEASRHAGAGAIYAAGEAARAAAGLTGLIARLETMPEWHARQATEDHAYWLGLEAPRSLAAEWEVAACERALCWRQA</sequence>
<dbReference type="EMBL" id="CP001116">
    <property type="protein sequence ID" value="ACO47655.2"/>
    <property type="molecule type" value="Genomic_DNA"/>
</dbReference>
<dbReference type="KEGG" id="ddr:Deide_2p00011"/>
<dbReference type="HOGENOM" id="CLU_2408369_0_0_0"/>
<keyword evidence="1" id="KW-0614">Plasmid</keyword>
<dbReference type="Proteomes" id="UP000002208">
    <property type="component" value="Plasmid 2"/>
</dbReference>
<evidence type="ECO:0000313" key="2">
    <source>
        <dbReference type="Proteomes" id="UP000002208"/>
    </source>
</evidence>
<organism evidence="1 2">
    <name type="scientific">Deinococcus deserti (strain DSM 17065 / CIP 109153 / LMG 22923 / VCD115)</name>
    <dbReference type="NCBI Taxonomy" id="546414"/>
    <lineage>
        <taxon>Bacteria</taxon>
        <taxon>Thermotogati</taxon>
        <taxon>Deinococcota</taxon>
        <taxon>Deinococci</taxon>
        <taxon>Deinococcales</taxon>
        <taxon>Deinococcaceae</taxon>
        <taxon>Deinococcus</taxon>
    </lineage>
</organism>
<keyword evidence="2" id="KW-1185">Reference proteome</keyword>
<protein>
    <submittedName>
        <fullName evidence="1">Uncharacterized protein</fullName>
    </submittedName>
</protein>
<gene>
    <name evidence="1" type="ordered locus">Deide_2p00011</name>
</gene>
<evidence type="ECO:0000313" key="1">
    <source>
        <dbReference type="EMBL" id="ACO47655.2"/>
    </source>
</evidence>
<name>C1D2L6_DEIDV</name>
<accession>C1D2L6</accession>
<reference evidence="1 2" key="1">
    <citation type="journal article" date="2009" name="PLoS Genet.">
        <title>Alliance of proteomics and genomics to unravel the specificities of Sahara bacterium Deinococcus deserti.</title>
        <authorList>
            <person name="de Groot A."/>
            <person name="Dulermo R."/>
            <person name="Ortet P."/>
            <person name="Blanchard L."/>
            <person name="Guerin P."/>
            <person name="Fernandez B."/>
            <person name="Vacherie B."/>
            <person name="Dossat C."/>
            <person name="Jolivet E."/>
            <person name="Siguier P."/>
            <person name="Chandler M."/>
            <person name="Barakat M."/>
            <person name="Dedieu A."/>
            <person name="Barbe V."/>
            <person name="Heulin T."/>
            <person name="Sommer S."/>
            <person name="Achouak W."/>
            <person name="Armengaud J."/>
        </authorList>
    </citation>
    <scope>NUCLEOTIDE SEQUENCE [LARGE SCALE GENOMIC DNA]</scope>
    <source>
        <strain evidence="2">DSM 17065 / CIP 109153 / LMG 22923 / VCD115</strain>
        <plasmid evidence="2">pDeide2</plasmid>
    </source>
</reference>
<proteinExistence type="predicted"/>
<geneLocation type="plasmid" evidence="2">
    <name>pDeide2</name>
</geneLocation>